<evidence type="ECO:0000313" key="2">
    <source>
        <dbReference type="Proteomes" id="UP000789706"/>
    </source>
</evidence>
<gene>
    <name evidence="1" type="ORF">DEBURN_LOCUS8610</name>
</gene>
<protein>
    <submittedName>
        <fullName evidence="1">3213_t:CDS:1</fullName>
    </submittedName>
</protein>
<dbReference type="AlphaFoldDB" id="A0A9N9BXZ4"/>
<sequence>EKGLMTSNRTAPQTRSKRYIRQMYTSIHYPSVVHSAIEKIVIRVNSTSTPKLGRIDNELNKKLNEEVNAGFDKSITKLTEEISKINLAMLLRCREFHRWSIISKKPAVMILAELDL</sequence>
<keyword evidence="2" id="KW-1185">Reference proteome</keyword>
<organism evidence="1 2">
    <name type="scientific">Diversispora eburnea</name>
    <dbReference type="NCBI Taxonomy" id="1213867"/>
    <lineage>
        <taxon>Eukaryota</taxon>
        <taxon>Fungi</taxon>
        <taxon>Fungi incertae sedis</taxon>
        <taxon>Mucoromycota</taxon>
        <taxon>Glomeromycotina</taxon>
        <taxon>Glomeromycetes</taxon>
        <taxon>Diversisporales</taxon>
        <taxon>Diversisporaceae</taxon>
        <taxon>Diversispora</taxon>
    </lineage>
</organism>
<name>A0A9N9BXZ4_9GLOM</name>
<accession>A0A9N9BXZ4</accession>
<comment type="caution">
    <text evidence="1">The sequence shown here is derived from an EMBL/GenBank/DDBJ whole genome shotgun (WGS) entry which is preliminary data.</text>
</comment>
<evidence type="ECO:0000313" key="1">
    <source>
        <dbReference type="EMBL" id="CAG8581817.1"/>
    </source>
</evidence>
<dbReference type="EMBL" id="CAJVPK010001320">
    <property type="protein sequence ID" value="CAG8581817.1"/>
    <property type="molecule type" value="Genomic_DNA"/>
</dbReference>
<proteinExistence type="predicted"/>
<reference evidence="1" key="1">
    <citation type="submission" date="2021-06" db="EMBL/GenBank/DDBJ databases">
        <authorList>
            <person name="Kallberg Y."/>
            <person name="Tangrot J."/>
            <person name="Rosling A."/>
        </authorList>
    </citation>
    <scope>NUCLEOTIDE SEQUENCE</scope>
    <source>
        <strain evidence="1">AZ414A</strain>
    </source>
</reference>
<dbReference type="Proteomes" id="UP000789706">
    <property type="component" value="Unassembled WGS sequence"/>
</dbReference>
<feature type="non-terminal residue" evidence="1">
    <location>
        <position position="1"/>
    </location>
</feature>